<dbReference type="AlphaFoldDB" id="A0A2I0UNR8"/>
<sequence>MPEKVAAQTDLPCHALKGTACGNMSHFCGAAEWEAANLDLITSLAIVFLCEHCPTHMKEGLLTGNSVQMKQYNLDNENLCEVSGLVTEQYWGDRHPSTVKPCSTVKESPIALR</sequence>
<protein>
    <submittedName>
        <fullName evidence="1">Uncharacterized protein</fullName>
    </submittedName>
</protein>
<dbReference type="Proteomes" id="UP000233556">
    <property type="component" value="Unassembled WGS sequence"/>
</dbReference>
<dbReference type="EMBL" id="KZ505672">
    <property type="protein sequence ID" value="PKU47690.1"/>
    <property type="molecule type" value="Genomic_DNA"/>
</dbReference>
<organism evidence="1 2">
    <name type="scientific">Limosa lapponica baueri</name>
    <dbReference type="NCBI Taxonomy" id="1758121"/>
    <lineage>
        <taxon>Eukaryota</taxon>
        <taxon>Metazoa</taxon>
        <taxon>Chordata</taxon>
        <taxon>Craniata</taxon>
        <taxon>Vertebrata</taxon>
        <taxon>Euteleostomi</taxon>
        <taxon>Archelosauria</taxon>
        <taxon>Archosauria</taxon>
        <taxon>Dinosauria</taxon>
        <taxon>Saurischia</taxon>
        <taxon>Theropoda</taxon>
        <taxon>Coelurosauria</taxon>
        <taxon>Aves</taxon>
        <taxon>Neognathae</taxon>
        <taxon>Neoaves</taxon>
        <taxon>Charadriiformes</taxon>
        <taxon>Scolopacidae</taxon>
        <taxon>Limosa</taxon>
    </lineage>
</organism>
<reference evidence="2" key="1">
    <citation type="submission" date="2017-11" db="EMBL/GenBank/DDBJ databases">
        <authorList>
            <person name="Lima N.C."/>
            <person name="Parody-Merino A.M."/>
            <person name="Battley P.F."/>
            <person name="Fidler A.E."/>
            <person name="Prosdocimi F."/>
        </authorList>
    </citation>
    <scope>NUCLEOTIDE SEQUENCE [LARGE SCALE GENOMIC DNA]</scope>
</reference>
<evidence type="ECO:0000313" key="1">
    <source>
        <dbReference type="EMBL" id="PKU47690.1"/>
    </source>
</evidence>
<accession>A0A2I0UNR8</accession>
<reference evidence="2" key="2">
    <citation type="submission" date="2017-12" db="EMBL/GenBank/DDBJ databases">
        <title>Genome sequence of the Bar-tailed Godwit (Limosa lapponica baueri).</title>
        <authorList>
            <person name="Lima N.C.B."/>
            <person name="Parody-Merino A.M."/>
            <person name="Battley P.F."/>
            <person name="Fidler A.E."/>
            <person name="Prosdocimi F."/>
        </authorList>
    </citation>
    <scope>NUCLEOTIDE SEQUENCE [LARGE SCALE GENOMIC DNA]</scope>
</reference>
<keyword evidence="2" id="KW-1185">Reference proteome</keyword>
<evidence type="ECO:0000313" key="2">
    <source>
        <dbReference type="Proteomes" id="UP000233556"/>
    </source>
</evidence>
<gene>
    <name evidence="1" type="ORF">llap_2023</name>
</gene>
<proteinExistence type="predicted"/>
<name>A0A2I0UNR8_LIMLA</name>
<dbReference type="OrthoDB" id="10554293at2759"/>